<protein>
    <submittedName>
        <fullName evidence="6">Chaperone protein DnaJ</fullName>
    </submittedName>
</protein>
<dbReference type="PANTHER" id="PTHR44360:SF1">
    <property type="entry name" value="DNAJ HOMOLOG SUBFAMILY B MEMBER 9"/>
    <property type="match status" value="1"/>
</dbReference>
<feature type="transmembrane region" description="Helical" evidence="3">
    <location>
        <begin position="251"/>
        <end position="274"/>
    </location>
</feature>
<keyword evidence="3" id="KW-0472">Membrane</keyword>
<dbReference type="Gene3D" id="1.10.287.110">
    <property type="entry name" value="DnaJ domain"/>
    <property type="match status" value="1"/>
</dbReference>
<evidence type="ECO:0000256" key="2">
    <source>
        <dbReference type="SAM" id="MobiDB-lite"/>
    </source>
</evidence>
<proteinExistence type="predicted"/>
<dbReference type="GO" id="GO:0036503">
    <property type="term" value="P:ERAD pathway"/>
    <property type="evidence" value="ECO:0007669"/>
    <property type="project" value="TreeGrafter"/>
</dbReference>
<feature type="transmembrane region" description="Helical" evidence="3">
    <location>
        <begin position="85"/>
        <end position="107"/>
    </location>
</feature>
<dbReference type="GO" id="GO:0051087">
    <property type="term" value="F:protein-folding chaperone binding"/>
    <property type="evidence" value="ECO:0007669"/>
    <property type="project" value="TreeGrafter"/>
</dbReference>
<evidence type="ECO:0000313" key="6">
    <source>
        <dbReference type="EMBL" id="EPY28934.1"/>
    </source>
</evidence>
<dbReference type="InterPro" id="IPR001623">
    <property type="entry name" value="DnaJ_domain"/>
</dbReference>
<evidence type="ECO:0000256" key="1">
    <source>
        <dbReference type="ARBA" id="ARBA00023186"/>
    </source>
</evidence>
<dbReference type="Pfam" id="PF00226">
    <property type="entry name" value="DnaJ"/>
    <property type="match status" value="1"/>
</dbReference>
<dbReference type="SMART" id="SM00271">
    <property type="entry name" value="DnaJ"/>
    <property type="match status" value="1"/>
</dbReference>
<dbReference type="SUPFAM" id="SSF46565">
    <property type="entry name" value="Chaperone J-domain"/>
    <property type="match status" value="1"/>
</dbReference>
<dbReference type="GO" id="GO:0005783">
    <property type="term" value="C:endoplasmic reticulum"/>
    <property type="evidence" value="ECO:0007669"/>
    <property type="project" value="TreeGrafter"/>
</dbReference>
<comment type="caution">
    <text evidence="6">The sequence shown here is derived from an EMBL/GenBank/DDBJ whole genome shotgun (WGS) entry which is preliminary data.</text>
</comment>
<feature type="region of interest" description="Disordered" evidence="2">
    <location>
        <begin position="279"/>
        <end position="309"/>
    </location>
</feature>
<keyword evidence="7" id="KW-1185">Reference proteome</keyword>
<reference evidence="6 7" key="1">
    <citation type="journal article" date="2013" name="PLoS ONE">
        <title>Predicting the Proteins of Angomonas deanei, Strigomonas culicis and Their Respective Endosymbionts Reveals New Aspects of the Trypanosomatidae Family.</title>
        <authorList>
            <person name="Motta M.C."/>
            <person name="Martins A.C."/>
            <person name="de Souza S.S."/>
            <person name="Catta-Preta C.M."/>
            <person name="Silva R."/>
            <person name="Klein C.C."/>
            <person name="de Almeida L.G."/>
            <person name="de Lima Cunha O."/>
            <person name="Ciapina L.P."/>
            <person name="Brocchi M."/>
            <person name="Colabardini A.C."/>
            <person name="de Araujo Lima B."/>
            <person name="Machado C.R."/>
            <person name="de Almeida Soares C.M."/>
            <person name="Probst C.M."/>
            <person name="de Menezes C.B."/>
            <person name="Thompson C.E."/>
            <person name="Bartholomeu D.C."/>
            <person name="Gradia D.F."/>
            <person name="Pavoni D.P."/>
            <person name="Grisard E.C."/>
            <person name="Fantinatti-Garboggini F."/>
            <person name="Marchini F.K."/>
            <person name="Rodrigues-Luiz G.F."/>
            <person name="Wagner G."/>
            <person name="Goldman G.H."/>
            <person name="Fietto J.L."/>
            <person name="Elias M.C."/>
            <person name="Goldman M.H."/>
            <person name="Sagot M.F."/>
            <person name="Pereira M."/>
            <person name="Stoco P.H."/>
            <person name="de Mendonca-Neto R.P."/>
            <person name="Teixeira S.M."/>
            <person name="Maciel T.E."/>
            <person name="de Oliveira Mendes T.A."/>
            <person name="Urmenyi T.P."/>
            <person name="de Souza W."/>
            <person name="Schenkman S."/>
            <person name="de Vasconcelos A.T."/>
        </authorList>
    </citation>
    <scope>NUCLEOTIDE SEQUENCE [LARGE SCALE GENOMIC DNA]</scope>
</reference>
<feature type="domain" description="J" evidence="5">
    <location>
        <begin position="112"/>
        <end position="175"/>
    </location>
</feature>
<feature type="signal peptide" evidence="4">
    <location>
        <begin position="1"/>
        <end position="24"/>
    </location>
</feature>
<dbReference type="Proteomes" id="UP000015354">
    <property type="component" value="Unassembled WGS sequence"/>
</dbReference>
<feature type="chain" id="PRO_5004558490" evidence="4">
    <location>
        <begin position="25"/>
        <end position="309"/>
    </location>
</feature>
<accession>S9UJI7</accession>
<dbReference type="AlphaFoldDB" id="S9UJI7"/>
<keyword evidence="4" id="KW-0732">Signal</keyword>
<dbReference type="PANTHER" id="PTHR44360">
    <property type="entry name" value="DNAJ HOMOLOG SUBFAMILY B MEMBER 9"/>
    <property type="match status" value="1"/>
</dbReference>
<dbReference type="CDD" id="cd06257">
    <property type="entry name" value="DnaJ"/>
    <property type="match status" value="1"/>
</dbReference>
<name>S9UJI7_9TRYP</name>
<organism evidence="6 7">
    <name type="scientific">Strigomonas culicis</name>
    <dbReference type="NCBI Taxonomy" id="28005"/>
    <lineage>
        <taxon>Eukaryota</taxon>
        <taxon>Discoba</taxon>
        <taxon>Euglenozoa</taxon>
        <taxon>Kinetoplastea</taxon>
        <taxon>Metakinetoplastina</taxon>
        <taxon>Trypanosomatida</taxon>
        <taxon>Trypanosomatidae</taxon>
        <taxon>Strigomonadinae</taxon>
        <taxon>Strigomonas</taxon>
    </lineage>
</organism>
<evidence type="ECO:0000259" key="5">
    <source>
        <dbReference type="PROSITE" id="PS50076"/>
    </source>
</evidence>
<dbReference type="PRINTS" id="PR00625">
    <property type="entry name" value="JDOMAIN"/>
</dbReference>
<evidence type="ECO:0000256" key="4">
    <source>
        <dbReference type="SAM" id="SignalP"/>
    </source>
</evidence>
<evidence type="ECO:0000313" key="7">
    <source>
        <dbReference type="Proteomes" id="UP000015354"/>
    </source>
</evidence>
<keyword evidence="3" id="KW-1133">Transmembrane helix</keyword>
<keyword evidence="3" id="KW-0812">Transmembrane</keyword>
<evidence type="ECO:0000256" key="3">
    <source>
        <dbReference type="SAM" id="Phobius"/>
    </source>
</evidence>
<dbReference type="EMBL" id="ATMH01004808">
    <property type="protein sequence ID" value="EPY28934.1"/>
    <property type="molecule type" value="Genomic_DNA"/>
</dbReference>
<dbReference type="InterPro" id="IPR036869">
    <property type="entry name" value="J_dom_sf"/>
</dbReference>
<dbReference type="InterPro" id="IPR051948">
    <property type="entry name" value="Hsp70_co-chaperone_J-domain"/>
</dbReference>
<dbReference type="OrthoDB" id="10250354at2759"/>
<dbReference type="GO" id="GO:0051787">
    <property type="term" value="F:misfolded protein binding"/>
    <property type="evidence" value="ECO:0007669"/>
    <property type="project" value="TreeGrafter"/>
</dbReference>
<feature type="transmembrane region" description="Helical" evidence="3">
    <location>
        <begin position="40"/>
        <end position="64"/>
    </location>
</feature>
<feature type="compositionally biased region" description="Basic and acidic residues" evidence="2">
    <location>
        <begin position="280"/>
        <end position="289"/>
    </location>
</feature>
<keyword evidence="1" id="KW-0143">Chaperone</keyword>
<feature type="region of interest" description="Disordered" evidence="2">
    <location>
        <begin position="218"/>
        <end position="239"/>
    </location>
</feature>
<gene>
    <name evidence="6" type="ORF">STCU_04808</name>
</gene>
<sequence length="309" mass="34463">MAMKAFVTPLHSFFLLAYLRLCSSILCRNKTNKERKSNSLVIVLFPSFFFFTSFFFLVVLALPMQASRLLCIGLRRVPAAVGGGVGAYGALPALSLSGAALLCHARFASTKNPYTVLGIKQGATKQEIKKAYRVMARKHHPDAPGGNHEKFQEIQEAYDQVKSGVWIRKNAEGGAAGGDGGGSGNTNRYSGFRYTTRTHQKSKVSYDEFYTEMHTGKVKKDPFADDDEEEGGARADPRKNPFAMNEIAFEAWLRFIVMWCVLFMTLRVVLFLIFPPNWEKPQRKPPPKEIRKRPPPPKPLGAREGALVS</sequence>
<dbReference type="PROSITE" id="PS50076">
    <property type="entry name" value="DNAJ_2"/>
    <property type="match status" value="1"/>
</dbReference>